<keyword evidence="1" id="KW-1133">Transmembrane helix</keyword>
<sequence>MVFGTWFWWPMVLMPMVFACNEAYI</sequence>
<keyword evidence="1" id="KW-0812">Transmembrane</keyword>
<evidence type="ECO:0000256" key="1">
    <source>
        <dbReference type="SAM" id="Phobius"/>
    </source>
</evidence>
<dbReference type="EMBL" id="CAJOAY010014796">
    <property type="protein sequence ID" value="CAF4282610.1"/>
    <property type="molecule type" value="Genomic_DNA"/>
</dbReference>
<accession>A0A820GYA3</accession>
<feature type="transmembrane region" description="Helical" evidence="1">
    <location>
        <begin position="6"/>
        <end position="24"/>
    </location>
</feature>
<reference evidence="2" key="1">
    <citation type="submission" date="2021-02" db="EMBL/GenBank/DDBJ databases">
        <authorList>
            <person name="Nowell W R."/>
        </authorList>
    </citation>
    <scope>NUCLEOTIDE SEQUENCE</scope>
</reference>
<name>A0A820GYA3_9BILA</name>
<dbReference type="Proteomes" id="UP000663881">
    <property type="component" value="Unassembled WGS sequence"/>
</dbReference>
<dbReference type="AlphaFoldDB" id="A0A820GYA3"/>
<gene>
    <name evidence="2" type="ORF">OKA104_LOCUS45272</name>
</gene>
<evidence type="ECO:0000313" key="2">
    <source>
        <dbReference type="EMBL" id="CAF4282610.1"/>
    </source>
</evidence>
<evidence type="ECO:0000313" key="3">
    <source>
        <dbReference type="Proteomes" id="UP000663881"/>
    </source>
</evidence>
<keyword evidence="1" id="KW-0472">Membrane</keyword>
<proteinExistence type="predicted"/>
<comment type="caution">
    <text evidence="2">The sequence shown here is derived from an EMBL/GenBank/DDBJ whole genome shotgun (WGS) entry which is preliminary data.</text>
</comment>
<protein>
    <submittedName>
        <fullName evidence="2">Uncharacterized protein</fullName>
    </submittedName>
</protein>
<organism evidence="2 3">
    <name type="scientific">Adineta steineri</name>
    <dbReference type="NCBI Taxonomy" id="433720"/>
    <lineage>
        <taxon>Eukaryota</taxon>
        <taxon>Metazoa</taxon>
        <taxon>Spiralia</taxon>
        <taxon>Gnathifera</taxon>
        <taxon>Rotifera</taxon>
        <taxon>Eurotatoria</taxon>
        <taxon>Bdelloidea</taxon>
        <taxon>Adinetida</taxon>
        <taxon>Adinetidae</taxon>
        <taxon>Adineta</taxon>
    </lineage>
</organism>
<feature type="non-terminal residue" evidence="2">
    <location>
        <position position="25"/>
    </location>
</feature>